<dbReference type="EMBL" id="BFAA01172142">
    <property type="protein sequence ID" value="GCB85605.1"/>
    <property type="molecule type" value="Genomic_DNA"/>
</dbReference>
<dbReference type="GO" id="GO:0000164">
    <property type="term" value="C:protein phosphatase type 1 complex"/>
    <property type="evidence" value="ECO:0007669"/>
    <property type="project" value="TreeGrafter"/>
</dbReference>
<dbReference type="Proteomes" id="UP000288216">
    <property type="component" value="Unassembled WGS sequence"/>
</dbReference>
<evidence type="ECO:0000313" key="3">
    <source>
        <dbReference type="Proteomes" id="UP000288216"/>
    </source>
</evidence>
<name>A0A401QJN9_SCYTO</name>
<accession>A0A401QJN9</accession>
<evidence type="ECO:0000313" key="2">
    <source>
        <dbReference type="EMBL" id="GCB85605.1"/>
    </source>
</evidence>
<dbReference type="PROSITE" id="PS51159">
    <property type="entry name" value="CBM21"/>
    <property type="match status" value="1"/>
</dbReference>
<dbReference type="STRING" id="75743.A0A401QJN9"/>
<dbReference type="Pfam" id="PF03370">
    <property type="entry name" value="CBM_21"/>
    <property type="match status" value="1"/>
</dbReference>
<dbReference type="GO" id="GO:0005979">
    <property type="term" value="P:regulation of glycogen biosynthetic process"/>
    <property type="evidence" value="ECO:0007669"/>
    <property type="project" value="TreeGrafter"/>
</dbReference>
<dbReference type="InterPro" id="IPR050782">
    <property type="entry name" value="PP1_regulatory_subunit_3"/>
</dbReference>
<reference evidence="2 3" key="1">
    <citation type="journal article" date="2018" name="Nat. Ecol. Evol.">
        <title>Shark genomes provide insights into elasmobranch evolution and the origin of vertebrates.</title>
        <authorList>
            <person name="Hara Y"/>
            <person name="Yamaguchi K"/>
            <person name="Onimaru K"/>
            <person name="Kadota M"/>
            <person name="Koyanagi M"/>
            <person name="Keeley SD"/>
            <person name="Tatsumi K"/>
            <person name="Tanaka K"/>
            <person name="Motone F"/>
            <person name="Kageyama Y"/>
            <person name="Nozu R"/>
            <person name="Adachi N"/>
            <person name="Nishimura O"/>
            <person name="Nakagawa R"/>
            <person name="Tanegashima C"/>
            <person name="Kiyatake I"/>
            <person name="Matsumoto R"/>
            <person name="Murakumo K"/>
            <person name="Nishida K"/>
            <person name="Terakita A"/>
            <person name="Kuratani S"/>
            <person name="Sato K"/>
            <person name="Hyodo S Kuraku.S."/>
        </authorList>
    </citation>
    <scope>NUCLEOTIDE SEQUENCE [LARGE SCALE GENOMIC DNA]</scope>
</reference>
<dbReference type="PANTHER" id="PTHR12307:SF40">
    <property type="entry name" value="PROTEIN PHOSPHATASE 1 REGULATORY SUBUNIT 3F"/>
    <property type="match status" value="1"/>
</dbReference>
<dbReference type="OrthoDB" id="1881at2759"/>
<dbReference type="InterPro" id="IPR038175">
    <property type="entry name" value="CBM21_dom_sf"/>
</dbReference>
<dbReference type="PANTHER" id="PTHR12307">
    <property type="entry name" value="PROTEIN PHOSPHATASE 1 REGULATORY SUBUNIT"/>
    <property type="match status" value="1"/>
</dbReference>
<dbReference type="OMA" id="EYMRIHQ"/>
<dbReference type="GO" id="GO:2001069">
    <property type="term" value="F:glycogen binding"/>
    <property type="evidence" value="ECO:0007669"/>
    <property type="project" value="TreeGrafter"/>
</dbReference>
<sequence>MSSLPDPSSLVPALLQVPETLSQGAVADVEEEEEEDDAYRVHLIPRSSPTPRKRSCCSEEIEDPSLDRKVSFADTCGLDLVEVKYFEEFPFPESPGALELNVHKEIPHSPFFIFPAFILPATQAHLLDRIQQDKVEVESIQPIEDDPLSVHGLVRVLNLSFQKSVYVRATLDSWSTHYDHPADYVAGSSDGTSDQFSFRLSFAAPTIYDGARIEFVVRYETPDAVYWANNGGQNYSVVCKLKEQPSPTPKAFSEAEEELKPLKSCLKPCTSR</sequence>
<dbReference type="Gene3D" id="2.60.40.2440">
    <property type="entry name" value="Carbohydrate binding type-21 domain"/>
    <property type="match status" value="1"/>
</dbReference>
<comment type="caution">
    <text evidence="2">The sequence shown here is derived from an EMBL/GenBank/DDBJ whole genome shotgun (WGS) entry which is preliminary data.</text>
</comment>
<dbReference type="InterPro" id="IPR005036">
    <property type="entry name" value="CBM21_dom"/>
</dbReference>
<protein>
    <recommendedName>
        <fullName evidence="1">CBM21 domain-containing protein</fullName>
    </recommendedName>
</protein>
<keyword evidence="3" id="KW-1185">Reference proteome</keyword>
<dbReference type="GO" id="GO:0008157">
    <property type="term" value="F:protein phosphatase 1 binding"/>
    <property type="evidence" value="ECO:0007669"/>
    <property type="project" value="TreeGrafter"/>
</dbReference>
<organism evidence="2 3">
    <name type="scientific">Scyliorhinus torazame</name>
    <name type="common">Cloudy catshark</name>
    <name type="synonym">Catulus torazame</name>
    <dbReference type="NCBI Taxonomy" id="75743"/>
    <lineage>
        <taxon>Eukaryota</taxon>
        <taxon>Metazoa</taxon>
        <taxon>Chordata</taxon>
        <taxon>Craniata</taxon>
        <taxon>Vertebrata</taxon>
        <taxon>Chondrichthyes</taxon>
        <taxon>Elasmobranchii</taxon>
        <taxon>Galeomorphii</taxon>
        <taxon>Galeoidea</taxon>
        <taxon>Carcharhiniformes</taxon>
        <taxon>Scyliorhinidae</taxon>
        <taxon>Scyliorhinus</taxon>
    </lineage>
</organism>
<dbReference type="AlphaFoldDB" id="A0A401QJN9"/>
<proteinExistence type="predicted"/>
<gene>
    <name evidence="2" type="ORF">scyTo_0026220</name>
</gene>
<feature type="domain" description="CBM21" evidence="1">
    <location>
        <begin position="129"/>
        <end position="238"/>
    </location>
</feature>
<evidence type="ECO:0000259" key="1">
    <source>
        <dbReference type="PROSITE" id="PS51159"/>
    </source>
</evidence>